<accession>A0A210PY52</accession>
<sequence length="121" mass="13602">MGESICGRGVTALPDASPSIRFCGFKDYLSLLYSQKSLPYKTALKDENLQARLNRIFKPIIVNAEQYVDLGSSQQCANREVTLRAPKSLQYGNSEYLDYRVHATSAFIDEGRKYILQVSCP</sequence>
<protein>
    <submittedName>
        <fullName evidence="1">Uncharacterized protein</fullName>
    </submittedName>
</protein>
<dbReference type="Proteomes" id="UP000242188">
    <property type="component" value="Unassembled WGS sequence"/>
</dbReference>
<name>A0A210PY52_MIZYE</name>
<proteinExistence type="predicted"/>
<keyword evidence="2" id="KW-1185">Reference proteome</keyword>
<reference evidence="1 2" key="1">
    <citation type="journal article" date="2017" name="Nat. Ecol. Evol.">
        <title>Scallop genome provides insights into evolution of bilaterian karyotype and development.</title>
        <authorList>
            <person name="Wang S."/>
            <person name="Zhang J."/>
            <person name="Jiao W."/>
            <person name="Li J."/>
            <person name="Xun X."/>
            <person name="Sun Y."/>
            <person name="Guo X."/>
            <person name="Huan P."/>
            <person name="Dong B."/>
            <person name="Zhang L."/>
            <person name="Hu X."/>
            <person name="Sun X."/>
            <person name="Wang J."/>
            <person name="Zhao C."/>
            <person name="Wang Y."/>
            <person name="Wang D."/>
            <person name="Huang X."/>
            <person name="Wang R."/>
            <person name="Lv J."/>
            <person name="Li Y."/>
            <person name="Zhang Z."/>
            <person name="Liu B."/>
            <person name="Lu W."/>
            <person name="Hui Y."/>
            <person name="Liang J."/>
            <person name="Zhou Z."/>
            <person name="Hou R."/>
            <person name="Li X."/>
            <person name="Liu Y."/>
            <person name="Li H."/>
            <person name="Ning X."/>
            <person name="Lin Y."/>
            <person name="Zhao L."/>
            <person name="Xing Q."/>
            <person name="Dou J."/>
            <person name="Li Y."/>
            <person name="Mao J."/>
            <person name="Guo H."/>
            <person name="Dou H."/>
            <person name="Li T."/>
            <person name="Mu C."/>
            <person name="Jiang W."/>
            <person name="Fu Q."/>
            <person name="Fu X."/>
            <person name="Miao Y."/>
            <person name="Liu J."/>
            <person name="Yu Q."/>
            <person name="Li R."/>
            <person name="Liao H."/>
            <person name="Li X."/>
            <person name="Kong Y."/>
            <person name="Jiang Z."/>
            <person name="Chourrout D."/>
            <person name="Li R."/>
            <person name="Bao Z."/>
        </authorList>
    </citation>
    <scope>NUCLEOTIDE SEQUENCE [LARGE SCALE GENOMIC DNA]</scope>
    <source>
        <strain evidence="1 2">PY_sf001</strain>
    </source>
</reference>
<gene>
    <name evidence="1" type="ORF">KP79_PYT25054</name>
</gene>
<dbReference type="AlphaFoldDB" id="A0A210PY52"/>
<organism evidence="1 2">
    <name type="scientific">Mizuhopecten yessoensis</name>
    <name type="common">Japanese scallop</name>
    <name type="synonym">Patinopecten yessoensis</name>
    <dbReference type="NCBI Taxonomy" id="6573"/>
    <lineage>
        <taxon>Eukaryota</taxon>
        <taxon>Metazoa</taxon>
        <taxon>Spiralia</taxon>
        <taxon>Lophotrochozoa</taxon>
        <taxon>Mollusca</taxon>
        <taxon>Bivalvia</taxon>
        <taxon>Autobranchia</taxon>
        <taxon>Pteriomorphia</taxon>
        <taxon>Pectinida</taxon>
        <taxon>Pectinoidea</taxon>
        <taxon>Pectinidae</taxon>
        <taxon>Mizuhopecten</taxon>
    </lineage>
</organism>
<dbReference type="EMBL" id="NEDP02005399">
    <property type="protein sequence ID" value="OWF41411.1"/>
    <property type="molecule type" value="Genomic_DNA"/>
</dbReference>
<evidence type="ECO:0000313" key="2">
    <source>
        <dbReference type="Proteomes" id="UP000242188"/>
    </source>
</evidence>
<evidence type="ECO:0000313" key="1">
    <source>
        <dbReference type="EMBL" id="OWF41411.1"/>
    </source>
</evidence>
<comment type="caution">
    <text evidence="1">The sequence shown here is derived from an EMBL/GenBank/DDBJ whole genome shotgun (WGS) entry which is preliminary data.</text>
</comment>